<dbReference type="Gene3D" id="2.70.70.10">
    <property type="entry name" value="Glucose Permease (Domain IIA)"/>
    <property type="match status" value="1"/>
</dbReference>
<dbReference type="InterPro" id="IPR011055">
    <property type="entry name" value="Dup_hybrid_motif"/>
</dbReference>
<evidence type="ECO:0008006" key="4">
    <source>
        <dbReference type="Google" id="ProtNLM"/>
    </source>
</evidence>
<comment type="caution">
    <text evidence="2">The sequence shown here is derived from an EMBL/GenBank/DDBJ whole genome shotgun (WGS) entry which is preliminary data.</text>
</comment>
<feature type="compositionally biased region" description="Low complexity" evidence="1">
    <location>
        <begin position="364"/>
        <end position="385"/>
    </location>
</feature>
<gene>
    <name evidence="2" type="ORF">F8568_044770</name>
</gene>
<proteinExistence type="predicted"/>
<organism evidence="2 3">
    <name type="scientific">Actinomadura physcomitrii</name>
    <dbReference type="NCBI Taxonomy" id="2650748"/>
    <lineage>
        <taxon>Bacteria</taxon>
        <taxon>Bacillati</taxon>
        <taxon>Actinomycetota</taxon>
        <taxon>Actinomycetes</taxon>
        <taxon>Streptosporangiales</taxon>
        <taxon>Thermomonosporaceae</taxon>
        <taxon>Actinomadura</taxon>
    </lineage>
</organism>
<protein>
    <recommendedName>
        <fullName evidence="4">M23 family metallopeptidase</fullName>
    </recommendedName>
</protein>
<name>A0A6I4MTP1_9ACTN</name>
<dbReference type="EMBL" id="WBMS02000070">
    <property type="protein sequence ID" value="MWA07324.1"/>
    <property type="molecule type" value="Genomic_DNA"/>
</dbReference>
<dbReference type="RefSeq" id="WP_151600225.1">
    <property type="nucleotide sequence ID" value="NZ_WBMS02000070.1"/>
</dbReference>
<evidence type="ECO:0000256" key="1">
    <source>
        <dbReference type="SAM" id="MobiDB-lite"/>
    </source>
</evidence>
<dbReference type="Proteomes" id="UP000462055">
    <property type="component" value="Unassembled WGS sequence"/>
</dbReference>
<evidence type="ECO:0000313" key="2">
    <source>
        <dbReference type="EMBL" id="MWA07324.1"/>
    </source>
</evidence>
<reference evidence="2" key="1">
    <citation type="submission" date="2019-12" db="EMBL/GenBank/DDBJ databases">
        <title>Actinomadura physcomitrii sp. nov., a novel actinomycete isolated from moss [Physcomitrium sphaericum (Ludw) Fuernr].</title>
        <authorList>
            <person name="Zhuang X."/>
        </authorList>
    </citation>
    <scope>NUCLEOTIDE SEQUENCE [LARGE SCALE GENOMIC DNA]</scope>
    <source>
        <strain evidence="2">LD22</strain>
    </source>
</reference>
<keyword evidence="3" id="KW-1185">Reference proteome</keyword>
<feature type="region of interest" description="Disordered" evidence="1">
    <location>
        <begin position="44"/>
        <end position="79"/>
    </location>
</feature>
<sequence length="385" mass="38216">MMSPPPSGGGSVLPLANRIVRLGGAGAGAVLLVLCAVVAQTTSAPASRPAAAPSPASERTRPAHASRSSKPATTTAKTTPLVRTVTTAVLKQRSTIARREFGGRAPAAPTVLLSRSDAAKGWAFGSSVIAPPAGVDAPPDASLFLAHHDKTGWQVSVTGARTFAAFVKNAPSDVVPDGERTLLARYGKAASSGTATGLELPWGVGKSWTMRPAGDPRAIAFAGGDGRVLAPGPGRLYRLCSRTSGHAMLLLIHPNGLASTFSRLTALTPVKDGGAVRTGAYLGTTGRGLPCSSGQAAGPASVVFGVLSGGRPAALNGLQVGGWTLQVAASGKAVAAARDGVRVQGGDPLLNLGSGALPVPSPSPTATASPKASPASPASPTVTAP</sequence>
<evidence type="ECO:0000313" key="3">
    <source>
        <dbReference type="Proteomes" id="UP000462055"/>
    </source>
</evidence>
<feature type="region of interest" description="Disordered" evidence="1">
    <location>
        <begin position="349"/>
        <end position="385"/>
    </location>
</feature>
<accession>A0A6I4MTP1</accession>
<dbReference type="AlphaFoldDB" id="A0A6I4MTP1"/>